<proteinExistence type="predicted"/>
<protein>
    <submittedName>
        <fullName evidence="1">Uncharacterized protein</fullName>
    </submittedName>
</protein>
<evidence type="ECO:0000313" key="1">
    <source>
        <dbReference type="EMBL" id="MPN47030.1"/>
    </source>
</evidence>
<reference evidence="1" key="1">
    <citation type="submission" date="2019-08" db="EMBL/GenBank/DDBJ databases">
        <authorList>
            <person name="Kucharzyk K."/>
            <person name="Murdoch R.W."/>
            <person name="Higgins S."/>
            <person name="Loffler F."/>
        </authorList>
    </citation>
    <scope>NUCLEOTIDE SEQUENCE</scope>
</reference>
<organism evidence="1">
    <name type="scientific">bioreactor metagenome</name>
    <dbReference type="NCBI Taxonomy" id="1076179"/>
    <lineage>
        <taxon>unclassified sequences</taxon>
        <taxon>metagenomes</taxon>
        <taxon>ecological metagenomes</taxon>
    </lineage>
</organism>
<name>A0A645I7E2_9ZZZZ</name>
<comment type="caution">
    <text evidence="1">The sequence shown here is derived from an EMBL/GenBank/DDBJ whole genome shotgun (WGS) entry which is preliminary data.</text>
</comment>
<sequence>MFVQLLLDAHVGAVSLHVPLSDENAHIVGCPIAHVLGDEVLSIAHLFCHLDDLIAYFLTHSFLSTECLGNGDGAD</sequence>
<dbReference type="EMBL" id="VSSQ01108189">
    <property type="protein sequence ID" value="MPN47030.1"/>
    <property type="molecule type" value="Genomic_DNA"/>
</dbReference>
<gene>
    <name evidence="1" type="ORF">SDC9_194630</name>
</gene>
<accession>A0A645I7E2</accession>
<dbReference type="AlphaFoldDB" id="A0A645I7E2"/>